<proteinExistence type="inferred from homology"/>
<dbReference type="InterPro" id="IPR050250">
    <property type="entry name" value="Macrolide_Exporter_MacB"/>
</dbReference>
<evidence type="ECO:0000256" key="5">
    <source>
        <dbReference type="ARBA" id="ARBA00023136"/>
    </source>
</evidence>
<keyword evidence="2" id="KW-1003">Cell membrane</keyword>
<feature type="transmembrane region" description="Helical" evidence="7">
    <location>
        <begin position="347"/>
        <end position="369"/>
    </location>
</feature>
<dbReference type="Proteomes" id="UP001500192">
    <property type="component" value="Unassembled WGS sequence"/>
</dbReference>
<reference evidence="10" key="1">
    <citation type="journal article" date="2019" name="Int. J. Syst. Evol. Microbiol.">
        <title>The Global Catalogue of Microorganisms (GCM) 10K type strain sequencing project: providing services to taxonomists for standard genome sequencing and annotation.</title>
        <authorList>
            <consortium name="The Broad Institute Genomics Platform"/>
            <consortium name="The Broad Institute Genome Sequencing Center for Infectious Disease"/>
            <person name="Wu L."/>
            <person name="Ma J."/>
        </authorList>
    </citation>
    <scope>NUCLEOTIDE SEQUENCE [LARGE SCALE GENOMIC DNA]</scope>
    <source>
        <strain evidence="10">JCM 18054</strain>
    </source>
</reference>
<feature type="transmembrane region" description="Helical" evidence="7">
    <location>
        <begin position="480"/>
        <end position="498"/>
    </location>
</feature>
<evidence type="ECO:0000256" key="1">
    <source>
        <dbReference type="ARBA" id="ARBA00004651"/>
    </source>
</evidence>
<evidence type="ECO:0000313" key="9">
    <source>
        <dbReference type="EMBL" id="GAA5171766.1"/>
    </source>
</evidence>
<evidence type="ECO:0000259" key="8">
    <source>
        <dbReference type="Pfam" id="PF02687"/>
    </source>
</evidence>
<name>A0ABP9R4V4_9PSEU</name>
<comment type="caution">
    <text evidence="9">The sequence shown here is derived from an EMBL/GenBank/DDBJ whole genome shotgun (WGS) entry which is preliminary data.</text>
</comment>
<evidence type="ECO:0000313" key="10">
    <source>
        <dbReference type="Proteomes" id="UP001500192"/>
    </source>
</evidence>
<feature type="transmembrane region" description="Helical" evidence="7">
    <location>
        <begin position="697"/>
        <end position="720"/>
    </location>
</feature>
<feature type="transmembrane region" description="Helical" evidence="7">
    <location>
        <begin position="305"/>
        <end position="327"/>
    </location>
</feature>
<evidence type="ECO:0000256" key="6">
    <source>
        <dbReference type="ARBA" id="ARBA00038076"/>
    </source>
</evidence>
<keyword evidence="3 7" id="KW-0812">Transmembrane</keyword>
<feature type="transmembrane region" description="Helical" evidence="7">
    <location>
        <begin position="396"/>
        <end position="415"/>
    </location>
</feature>
<keyword evidence="5 7" id="KW-0472">Membrane</keyword>
<keyword evidence="10" id="KW-1185">Reference proteome</keyword>
<dbReference type="EMBL" id="BAABIB010000095">
    <property type="protein sequence ID" value="GAA5171766.1"/>
    <property type="molecule type" value="Genomic_DNA"/>
</dbReference>
<dbReference type="Pfam" id="PF02687">
    <property type="entry name" value="FtsX"/>
    <property type="match status" value="2"/>
</dbReference>
<feature type="transmembrane region" description="Helical" evidence="7">
    <location>
        <begin position="741"/>
        <end position="763"/>
    </location>
</feature>
<organism evidence="9 10">
    <name type="scientific">Amycolatopsis dongchuanensis</name>
    <dbReference type="NCBI Taxonomy" id="1070866"/>
    <lineage>
        <taxon>Bacteria</taxon>
        <taxon>Bacillati</taxon>
        <taxon>Actinomycetota</taxon>
        <taxon>Actinomycetes</taxon>
        <taxon>Pseudonocardiales</taxon>
        <taxon>Pseudonocardiaceae</taxon>
        <taxon>Amycolatopsis</taxon>
    </lineage>
</organism>
<feature type="transmembrane region" description="Helical" evidence="7">
    <location>
        <begin position="421"/>
        <end position="440"/>
    </location>
</feature>
<accession>A0ABP9R4V4</accession>
<comment type="subcellular location">
    <subcellularLocation>
        <location evidence="1">Cell membrane</location>
        <topology evidence="1">Multi-pass membrane protein</topology>
    </subcellularLocation>
</comment>
<keyword evidence="4 7" id="KW-1133">Transmembrane helix</keyword>
<evidence type="ECO:0000256" key="7">
    <source>
        <dbReference type="SAM" id="Phobius"/>
    </source>
</evidence>
<feature type="transmembrane region" description="Helical" evidence="7">
    <location>
        <begin position="249"/>
        <end position="277"/>
    </location>
</feature>
<evidence type="ECO:0000256" key="2">
    <source>
        <dbReference type="ARBA" id="ARBA00022475"/>
    </source>
</evidence>
<dbReference type="PANTHER" id="PTHR30572">
    <property type="entry name" value="MEMBRANE COMPONENT OF TRANSPORTER-RELATED"/>
    <property type="match status" value="1"/>
</dbReference>
<gene>
    <name evidence="9" type="ORF">GCM10023214_52410</name>
</gene>
<protein>
    <submittedName>
        <fullName evidence="9">ABC transporter permease</fullName>
    </submittedName>
</protein>
<dbReference type="PANTHER" id="PTHR30572:SF4">
    <property type="entry name" value="ABC TRANSPORTER PERMEASE YTRF"/>
    <property type="match status" value="1"/>
</dbReference>
<comment type="similarity">
    <text evidence="6">Belongs to the ABC-4 integral membrane protein family.</text>
</comment>
<feature type="domain" description="ABC3 transporter permease C-terminal" evidence="8">
    <location>
        <begin position="701"/>
        <end position="810"/>
    </location>
</feature>
<evidence type="ECO:0000256" key="4">
    <source>
        <dbReference type="ARBA" id="ARBA00022989"/>
    </source>
</evidence>
<evidence type="ECO:0000256" key="3">
    <source>
        <dbReference type="ARBA" id="ARBA00022692"/>
    </source>
</evidence>
<dbReference type="InterPro" id="IPR003838">
    <property type="entry name" value="ABC3_permease_C"/>
</dbReference>
<feature type="transmembrane region" description="Helical" evidence="7">
    <location>
        <begin position="783"/>
        <end position="803"/>
    </location>
</feature>
<sequence>MVIDVFSMAWRMIRARRGSFAAAFVAVFCGSVLITGSGVLLDSGLRAGAAPQRYATAPVVVTAQQVLPVTEDMDQRFAERVPLPVSRADEIARVPGVQSVVDDVTVRAGLRSPGGTLPLVAHGWSSIRLGSGAHDGREPAGAGEVVLDASLAAQAGVHVGDTVSLAVGAVAAPYRVVGTATGTFLSDERARALTGKPDQVDAVAVFAEPGVSAGALAQRIGQAVPGVATFTGDDRAEAEFLDVGAARSFLVLVAGSFGGTMLLIVALVVASTLGLAIQQRRREFALLRAVAATPRQIRRLVGAETAVLAVTASVLGAVPGAWLTFLLRDAFVAAGVVPENFRFTLGPLPVLGSVVLCVATALAAGLIAARRAARVSPVDALGEAKVEPPRLGRARLVAGWTLVPVGIGFGMFLPLTTTGESATAGAAGSALLLVIAVALLGPRLLTATAAVLGRLGLGRPASGFLADANTRARSRRIGSAAPPLIMGVAMAAVQIFTLTTTDAAARHQAAEGLVADRVLVADGGLAPEVADLVRRTPGVTAAVPVVHTQALVTYDELGEPSTGAFTAQGVTPAGLREVLDLDVQRGELDGLTEGTLALSKSAAGTFGADVGSTLSIRLGDGRPYTGRVVAIYGNGLGFGDITLPRDVVANPLNDEILVSGNDFTALTTALQAYPEVRTTDRGAFTAPSDGGESAVTLLLNLVLLGFLAIAVVNILVLATATRVREFALLRLVGAKPRQVRAMMRGEAAIVVVAAVVLGTLAALPPLVGISISLTGAPLPSVPALPYLGIVAAAVALGWGAIALPTRFALRPAPVAAMRVGD</sequence>
<feature type="domain" description="ABC3 transporter permease C-terminal" evidence="8">
    <location>
        <begin position="256"/>
        <end position="377"/>
    </location>
</feature>